<name>A0A9P8LGW7_9PEZI</name>
<protein>
    <recommendedName>
        <fullName evidence="3">Methyltransferase</fullName>
    </recommendedName>
</protein>
<evidence type="ECO:0000313" key="1">
    <source>
        <dbReference type="EMBL" id="KAH0565029.1"/>
    </source>
</evidence>
<evidence type="ECO:0008006" key="3">
    <source>
        <dbReference type="Google" id="ProtNLM"/>
    </source>
</evidence>
<reference evidence="1" key="1">
    <citation type="submission" date="2021-03" db="EMBL/GenBank/DDBJ databases">
        <title>Comparative genomics and phylogenomic investigation of the class Geoglossomycetes provide insights into ecological specialization and systematics.</title>
        <authorList>
            <person name="Melie T."/>
            <person name="Pirro S."/>
            <person name="Miller A.N."/>
            <person name="Quandt A."/>
        </authorList>
    </citation>
    <scope>NUCLEOTIDE SEQUENCE</scope>
    <source>
        <strain evidence="1">CAQ_001_2017</strain>
    </source>
</reference>
<accession>A0A9P8LGW7</accession>
<organism evidence="1 2">
    <name type="scientific">Trichoglossum hirsutum</name>
    <dbReference type="NCBI Taxonomy" id="265104"/>
    <lineage>
        <taxon>Eukaryota</taxon>
        <taxon>Fungi</taxon>
        <taxon>Dikarya</taxon>
        <taxon>Ascomycota</taxon>
        <taxon>Pezizomycotina</taxon>
        <taxon>Geoglossomycetes</taxon>
        <taxon>Geoglossales</taxon>
        <taxon>Geoglossaceae</taxon>
        <taxon>Trichoglossum</taxon>
    </lineage>
</organism>
<dbReference type="EMBL" id="JAGHQM010000146">
    <property type="protein sequence ID" value="KAH0565029.1"/>
    <property type="molecule type" value="Genomic_DNA"/>
</dbReference>
<keyword evidence="2" id="KW-1185">Reference proteome</keyword>
<dbReference type="Proteomes" id="UP000750711">
    <property type="component" value="Unassembled WGS sequence"/>
</dbReference>
<dbReference type="Pfam" id="PF13489">
    <property type="entry name" value="Methyltransf_23"/>
    <property type="match status" value="1"/>
</dbReference>
<dbReference type="PANTHER" id="PTHR43591:SF24">
    <property type="entry name" value="2-METHOXY-6-POLYPRENYL-1,4-BENZOQUINOL METHYLASE, MITOCHONDRIAL"/>
    <property type="match status" value="1"/>
</dbReference>
<sequence length="252" mass="28944">MDKQLLNLTFTVVPGSSDEDSAFEDGSSYATSVASSVYNYRFENGRRYHAYKEGEYPLVSDRVMRDRIPPNLRFIIDDCEATWSFSSKFDYIHARTLGGSIKDLPRLLKQAYEFLEPGGWIELQEYETTSKTDDNSFPEDSALLRWVENLNKAAAKFGKPTNIAPELKQHVMDAGFTGVEDFVYKVPMTPWAKDKKLKEQGRFNQLAMLDSLQAYTLHLFTNVLGWSVEEAEVYLVDVRKELMDPKIHMYST</sequence>
<dbReference type="GO" id="GO:0008168">
    <property type="term" value="F:methyltransferase activity"/>
    <property type="evidence" value="ECO:0007669"/>
    <property type="project" value="TreeGrafter"/>
</dbReference>
<dbReference type="Gene3D" id="3.40.50.150">
    <property type="entry name" value="Vaccinia Virus protein VP39"/>
    <property type="match status" value="1"/>
</dbReference>
<dbReference type="InterPro" id="IPR029063">
    <property type="entry name" value="SAM-dependent_MTases_sf"/>
</dbReference>
<evidence type="ECO:0000313" key="2">
    <source>
        <dbReference type="Proteomes" id="UP000750711"/>
    </source>
</evidence>
<dbReference type="PANTHER" id="PTHR43591">
    <property type="entry name" value="METHYLTRANSFERASE"/>
    <property type="match status" value="1"/>
</dbReference>
<dbReference type="AlphaFoldDB" id="A0A9P8LGW7"/>
<comment type="caution">
    <text evidence="1">The sequence shown here is derived from an EMBL/GenBank/DDBJ whole genome shotgun (WGS) entry which is preliminary data.</text>
</comment>
<gene>
    <name evidence="1" type="ORF">GP486_001581</name>
</gene>
<proteinExistence type="predicted"/>
<dbReference type="SUPFAM" id="SSF53335">
    <property type="entry name" value="S-adenosyl-L-methionine-dependent methyltransferases"/>
    <property type="match status" value="1"/>
</dbReference>